<name>A0A0K0D073_ANGCA</name>
<protein>
    <submittedName>
        <fullName evidence="3">Reverse transcriptase domain-containing protein</fullName>
    </submittedName>
</protein>
<keyword evidence="2" id="KW-1185">Reference proteome</keyword>
<reference evidence="2" key="1">
    <citation type="submission" date="2012-09" db="EMBL/GenBank/DDBJ databases">
        <authorList>
            <person name="Martin A.A."/>
        </authorList>
    </citation>
    <scope>NUCLEOTIDE SEQUENCE</scope>
</reference>
<evidence type="ECO:0000313" key="2">
    <source>
        <dbReference type="Proteomes" id="UP000035642"/>
    </source>
</evidence>
<dbReference type="Proteomes" id="UP000035642">
    <property type="component" value="Unassembled WGS sequence"/>
</dbReference>
<accession>A0A0K0D073</accession>
<evidence type="ECO:0000313" key="3">
    <source>
        <dbReference type="WBParaSite" id="ACAC_0000344901-mRNA-1"/>
    </source>
</evidence>
<evidence type="ECO:0000256" key="1">
    <source>
        <dbReference type="SAM" id="MobiDB-lite"/>
    </source>
</evidence>
<sequence length="122" mass="14452">MAILENVTRTLEWDNTGVKIDVRQLQELRFTDDITVMTPNINQGKQMIADLDKACRKNGLRLDLTKSMFMRNGLFTYAQSQWKEYLRMLQLRLSRPRNQHDERLNSIVEQKETRDLGSLQEH</sequence>
<reference evidence="3" key="2">
    <citation type="submission" date="2017-02" db="UniProtKB">
        <authorList>
            <consortium name="WormBaseParasite"/>
        </authorList>
    </citation>
    <scope>IDENTIFICATION</scope>
</reference>
<dbReference type="AlphaFoldDB" id="A0A0K0D073"/>
<proteinExistence type="predicted"/>
<dbReference type="WBParaSite" id="ACAC_0000344901-mRNA-1">
    <property type="protein sequence ID" value="ACAC_0000344901-mRNA-1"/>
    <property type="gene ID" value="ACAC_0000344901"/>
</dbReference>
<feature type="region of interest" description="Disordered" evidence="1">
    <location>
        <begin position="100"/>
        <end position="122"/>
    </location>
</feature>
<organism evidence="2 3">
    <name type="scientific">Angiostrongylus cantonensis</name>
    <name type="common">Rat lungworm</name>
    <dbReference type="NCBI Taxonomy" id="6313"/>
    <lineage>
        <taxon>Eukaryota</taxon>
        <taxon>Metazoa</taxon>
        <taxon>Ecdysozoa</taxon>
        <taxon>Nematoda</taxon>
        <taxon>Chromadorea</taxon>
        <taxon>Rhabditida</taxon>
        <taxon>Rhabditina</taxon>
        <taxon>Rhabditomorpha</taxon>
        <taxon>Strongyloidea</taxon>
        <taxon>Metastrongylidae</taxon>
        <taxon>Angiostrongylus</taxon>
    </lineage>
</organism>